<organism evidence="2 3">
    <name type="scientific">Actinomadura bangladeshensis</name>
    <dbReference type="NCBI Taxonomy" id="453573"/>
    <lineage>
        <taxon>Bacteria</taxon>
        <taxon>Bacillati</taxon>
        <taxon>Actinomycetota</taxon>
        <taxon>Actinomycetes</taxon>
        <taxon>Streptosporangiales</taxon>
        <taxon>Thermomonosporaceae</taxon>
        <taxon>Actinomadura</taxon>
    </lineage>
</organism>
<dbReference type="EMBL" id="SMJW01000204">
    <property type="protein sequence ID" value="TDC08999.1"/>
    <property type="molecule type" value="Genomic_DNA"/>
</dbReference>
<name>A0A4R4NIU1_9ACTN</name>
<keyword evidence="1" id="KW-0732">Signal</keyword>
<accession>A0A4R4NIU1</accession>
<proteinExistence type="predicted"/>
<evidence type="ECO:0000313" key="2">
    <source>
        <dbReference type="EMBL" id="TDC08999.1"/>
    </source>
</evidence>
<protein>
    <submittedName>
        <fullName evidence="2">Uncharacterized protein</fullName>
    </submittedName>
</protein>
<reference evidence="2 3" key="1">
    <citation type="submission" date="2019-03" db="EMBL/GenBank/DDBJ databases">
        <title>Draft genome sequences of novel Actinobacteria.</title>
        <authorList>
            <person name="Sahin N."/>
            <person name="Ay H."/>
            <person name="Saygin H."/>
        </authorList>
    </citation>
    <scope>NUCLEOTIDE SEQUENCE [LARGE SCALE GENOMIC DNA]</scope>
    <source>
        <strain evidence="2 3">DSM 45347</strain>
    </source>
</reference>
<evidence type="ECO:0000256" key="1">
    <source>
        <dbReference type="SAM" id="SignalP"/>
    </source>
</evidence>
<feature type="chain" id="PRO_5020830111" evidence="1">
    <location>
        <begin position="25"/>
        <end position="144"/>
    </location>
</feature>
<gene>
    <name evidence="2" type="ORF">E1284_30135</name>
</gene>
<sequence>MKRVLVVAATLSVTSGLATVPAAAADDWVKGGIKAKHSRTAYSDQEEGRARLYIYWNGTKVAIKGTVKNTSTDTYAFMQIRYQVYTGGKWRWHGRSNLGKVTPARGTGHLSLHRATHPTRYVQMRVCAQGLPGSGLGGKCMDWA</sequence>
<dbReference type="Proteomes" id="UP000295431">
    <property type="component" value="Unassembled WGS sequence"/>
</dbReference>
<evidence type="ECO:0000313" key="3">
    <source>
        <dbReference type="Proteomes" id="UP000295431"/>
    </source>
</evidence>
<dbReference type="RefSeq" id="WP_131943546.1">
    <property type="nucleotide sequence ID" value="NZ_BAAAMX010000001.1"/>
</dbReference>
<feature type="signal peptide" evidence="1">
    <location>
        <begin position="1"/>
        <end position="24"/>
    </location>
</feature>
<dbReference type="OrthoDB" id="4245387at2"/>
<comment type="caution">
    <text evidence="2">The sequence shown here is derived from an EMBL/GenBank/DDBJ whole genome shotgun (WGS) entry which is preliminary data.</text>
</comment>
<dbReference type="AlphaFoldDB" id="A0A4R4NIU1"/>
<keyword evidence="3" id="KW-1185">Reference proteome</keyword>